<accession>A0A934KJD2</accession>
<dbReference type="EMBL" id="JAEKNQ010000033">
    <property type="protein sequence ID" value="MBJ7603135.1"/>
    <property type="molecule type" value="Genomic_DNA"/>
</dbReference>
<name>A0A934KJD2_9BACT</name>
<proteinExistence type="predicted"/>
<dbReference type="Proteomes" id="UP000620075">
    <property type="component" value="Unassembled WGS sequence"/>
</dbReference>
<dbReference type="AlphaFoldDB" id="A0A934KJD2"/>
<evidence type="ECO:0000256" key="1">
    <source>
        <dbReference type="SAM" id="MobiDB-lite"/>
    </source>
</evidence>
<organism evidence="2 3">
    <name type="scientific">Candidatus Dormiibacter inghamiae</name>
    <dbReference type="NCBI Taxonomy" id="3127013"/>
    <lineage>
        <taxon>Bacteria</taxon>
        <taxon>Bacillati</taxon>
        <taxon>Candidatus Dormiibacterota</taxon>
        <taxon>Candidatus Dormibacteria</taxon>
        <taxon>Candidatus Dormibacterales</taxon>
        <taxon>Candidatus Dormibacteraceae</taxon>
        <taxon>Candidatus Dormiibacter</taxon>
    </lineage>
</organism>
<feature type="region of interest" description="Disordered" evidence="1">
    <location>
        <begin position="161"/>
        <end position="188"/>
    </location>
</feature>
<reference evidence="2 3" key="1">
    <citation type="submission" date="2020-10" db="EMBL/GenBank/DDBJ databases">
        <title>Ca. Dormibacterota MAGs.</title>
        <authorList>
            <person name="Montgomery K."/>
        </authorList>
    </citation>
    <scope>NUCLEOTIDE SEQUENCE [LARGE SCALE GENOMIC DNA]</scope>
    <source>
        <strain evidence="2">SC8811_S16_3</strain>
    </source>
</reference>
<evidence type="ECO:0000313" key="2">
    <source>
        <dbReference type="EMBL" id="MBJ7603135.1"/>
    </source>
</evidence>
<evidence type="ECO:0000313" key="3">
    <source>
        <dbReference type="Proteomes" id="UP000620075"/>
    </source>
</evidence>
<sequence length="188" mass="20833">MEMAKRNFSDIVRRSGEVLKVSESGQDVLLQRRDGADLMLVPAEREEGIRDSLRTAASLLLAGLEGDAARKALTAKAPGTLPWLRLLPVEWHAQFLREFAETAQAAVDTGAFGALGQLERSWNVTARLYAEPAMREWLLEPIEIKPEYGHRRLRELKKVGVGRQPKAVASTRPGKTGRRRLGSQAQPA</sequence>
<dbReference type="RefSeq" id="WP_338178640.1">
    <property type="nucleotide sequence ID" value="NZ_JAEKNQ010000033.1"/>
</dbReference>
<protein>
    <submittedName>
        <fullName evidence="2">Uncharacterized protein</fullName>
    </submittedName>
</protein>
<gene>
    <name evidence="2" type="ORF">JF888_08115</name>
</gene>
<comment type="caution">
    <text evidence="2">The sequence shown here is derived from an EMBL/GenBank/DDBJ whole genome shotgun (WGS) entry which is preliminary data.</text>
</comment>